<organism evidence="9 10">
    <name type="scientific">Spirosoma rhododendri</name>
    <dbReference type="NCBI Taxonomy" id="2728024"/>
    <lineage>
        <taxon>Bacteria</taxon>
        <taxon>Pseudomonadati</taxon>
        <taxon>Bacteroidota</taxon>
        <taxon>Cytophagia</taxon>
        <taxon>Cytophagales</taxon>
        <taxon>Cytophagaceae</taxon>
        <taxon>Spirosoma</taxon>
    </lineage>
</organism>
<dbReference type="GO" id="GO:0005829">
    <property type="term" value="C:cytosol"/>
    <property type="evidence" value="ECO:0007669"/>
    <property type="project" value="TreeGrafter"/>
</dbReference>
<evidence type="ECO:0000313" key="9">
    <source>
        <dbReference type="EMBL" id="QJD78062.1"/>
    </source>
</evidence>
<dbReference type="CDD" id="cd07772">
    <property type="entry name" value="ASKHA_NBD_FGGY_NaCK-like"/>
    <property type="match status" value="1"/>
</dbReference>
<dbReference type="PANTHER" id="PTHR10196">
    <property type="entry name" value="SUGAR KINASE"/>
    <property type="match status" value="1"/>
</dbReference>
<dbReference type="Pfam" id="PF00370">
    <property type="entry name" value="FGGY_N"/>
    <property type="match status" value="1"/>
</dbReference>
<keyword evidence="10" id="KW-1185">Reference proteome</keyword>
<keyword evidence="2" id="KW-0808">Transferase</keyword>
<evidence type="ECO:0000256" key="3">
    <source>
        <dbReference type="ARBA" id="ARBA00022741"/>
    </source>
</evidence>
<reference evidence="9 10" key="1">
    <citation type="submission" date="2020-04" db="EMBL/GenBank/DDBJ databases">
        <title>Genome sequencing of novel species.</title>
        <authorList>
            <person name="Heo J."/>
            <person name="Kim S.-J."/>
            <person name="Kim J.-S."/>
            <person name="Hong S.-B."/>
            <person name="Kwon S.-W."/>
        </authorList>
    </citation>
    <scope>NUCLEOTIDE SEQUENCE [LARGE SCALE GENOMIC DNA]</scope>
    <source>
        <strain evidence="9 10">CJU-R4</strain>
    </source>
</reference>
<dbReference type="GO" id="GO:0006071">
    <property type="term" value="P:glycerol metabolic process"/>
    <property type="evidence" value="ECO:0007669"/>
    <property type="project" value="TreeGrafter"/>
</dbReference>
<evidence type="ECO:0000259" key="8">
    <source>
        <dbReference type="Pfam" id="PF21546"/>
    </source>
</evidence>
<comment type="similarity">
    <text evidence="1">Belongs to the FGGY kinase family.</text>
</comment>
<dbReference type="Proteomes" id="UP000501128">
    <property type="component" value="Chromosome"/>
</dbReference>
<dbReference type="Pfam" id="PF02782">
    <property type="entry name" value="FGGY_C"/>
    <property type="match status" value="1"/>
</dbReference>
<dbReference type="RefSeq" id="WP_169550006.1">
    <property type="nucleotide sequence ID" value="NZ_CP051677.1"/>
</dbReference>
<keyword evidence="3" id="KW-0547">Nucleotide-binding</keyword>
<feature type="domain" description="Carbohydrate kinase FGGY C-terminal" evidence="8">
    <location>
        <begin position="243"/>
        <end position="304"/>
    </location>
</feature>
<evidence type="ECO:0000259" key="7">
    <source>
        <dbReference type="Pfam" id="PF02782"/>
    </source>
</evidence>
<name>A0A7L5DKM6_9BACT</name>
<dbReference type="InterPro" id="IPR043129">
    <property type="entry name" value="ATPase_NBD"/>
</dbReference>
<dbReference type="InterPro" id="IPR018484">
    <property type="entry name" value="FGGY_N"/>
</dbReference>
<evidence type="ECO:0000313" key="10">
    <source>
        <dbReference type="Proteomes" id="UP000501128"/>
    </source>
</evidence>
<dbReference type="KEGG" id="srho:HH216_06250"/>
<proteinExistence type="inferred from homology"/>
<dbReference type="SUPFAM" id="SSF53067">
    <property type="entry name" value="Actin-like ATPase domain"/>
    <property type="match status" value="2"/>
</dbReference>
<dbReference type="GO" id="GO:0005524">
    <property type="term" value="F:ATP binding"/>
    <property type="evidence" value="ECO:0007669"/>
    <property type="project" value="UniProtKB-KW"/>
</dbReference>
<evidence type="ECO:0000259" key="6">
    <source>
        <dbReference type="Pfam" id="PF00370"/>
    </source>
</evidence>
<sequence length="463" mass="51754">MHVAVFDIGKTNKKLFLFDRQYNIVWETSTQFVETVDEDGDPCEDVDHLTNWVQQALQDVLAKPQFDVKALNFSTYGASLVCVDAQGQAVGPLYNYLKAYPDELSRQFYLAYGPEERVSVETASPALGNLNSGLALYRIRHQKPDLFARMRYALHLPQYVSSLFTGQFHADLTSIGCHTALWNFDRQQYHGWVTAEQLDQKLAPLFPGNAVMDTVVYGKPMKVGVGLHDSSAALIPYLASFSEPFVLISTGTWCISLNPFNTQPLTAEELQYDCLCFLNYQGQPVKASRLFAGYEHEQQVQRLAAHFGVPVDTYKQVPYDPSLIDELPTRPVQPIPDPLTTKQPAVLVQSAFIRRDLTDFDTYEQAYHQLIHDIVAQQLISTELVLHRSPVDRIFVDGGFSKNPIYMALLASAFPQLNVSAASVAQATALGAALAIHDNWNPLPLPDNLVQLRPVDAPMHKPA</sequence>
<gene>
    <name evidence="9" type="ORF">HH216_06250</name>
</gene>
<keyword evidence="4 9" id="KW-0418">Kinase</keyword>
<dbReference type="EMBL" id="CP051677">
    <property type="protein sequence ID" value="QJD78062.1"/>
    <property type="molecule type" value="Genomic_DNA"/>
</dbReference>
<evidence type="ECO:0000256" key="4">
    <source>
        <dbReference type="ARBA" id="ARBA00022777"/>
    </source>
</evidence>
<dbReference type="AlphaFoldDB" id="A0A7L5DKM6"/>
<evidence type="ECO:0000256" key="5">
    <source>
        <dbReference type="ARBA" id="ARBA00022840"/>
    </source>
</evidence>
<feature type="domain" description="Carbohydrate kinase FGGY N-terminal" evidence="6">
    <location>
        <begin position="5"/>
        <end position="192"/>
    </location>
</feature>
<protein>
    <submittedName>
        <fullName evidence="9">Carbohydrate kinase</fullName>
    </submittedName>
</protein>
<dbReference type="InterPro" id="IPR018485">
    <property type="entry name" value="FGGY_C"/>
</dbReference>
<accession>A0A7L5DKM6</accession>
<dbReference type="Gene3D" id="3.30.420.40">
    <property type="match status" value="2"/>
</dbReference>
<dbReference type="Pfam" id="PF21546">
    <property type="entry name" value="FGGY_C_2"/>
    <property type="match status" value="1"/>
</dbReference>
<dbReference type="PANTHER" id="PTHR10196:SF69">
    <property type="entry name" value="GLYCEROL KINASE"/>
    <property type="match status" value="1"/>
</dbReference>
<feature type="domain" description="Carbohydrate kinase FGGY C-terminal" evidence="7">
    <location>
        <begin position="386"/>
        <end position="435"/>
    </location>
</feature>
<keyword evidence="5" id="KW-0067">ATP-binding</keyword>
<dbReference type="InterPro" id="IPR049382">
    <property type="entry name" value="FGGY_C_2"/>
</dbReference>
<evidence type="ECO:0000256" key="2">
    <source>
        <dbReference type="ARBA" id="ARBA00022679"/>
    </source>
</evidence>
<evidence type="ECO:0000256" key="1">
    <source>
        <dbReference type="ARBA" id="ARBA00009156"/>
    </source>
</evidence>
<dbReference type="GO" id="GO:0004370">
    <property type="term" value="F:glycerol kinase activity"/>
    <property type="evidence" value="ECO:0007669"/>
    <property type="project" value="TreeGrafter"/>
</dbReference>